<feature type="active site" description="Proton donor" evidence="5">
    <location>
        <position position="57"/>
    </location>
</feature>
<evidence type="ECO:0000256" key="5">
    <source>
        <dbReference type="HAMAP-Rule" id="MF_00818"/>
    </source>
</evidence>
<evidence type="ECO:0000313" key="7">
    <source>
        <dbReference type="Proteomes" id="UP000178490"/>
    </source>
</evidence>
<dbReference type="PANTHER" id="PTHR34354">
    <property type="entry name" value="NADPH-DEPENDENT 7-CYANO-7-DEAZAGUANINE REDUCTASE"/>
    <property type="match status" value="1"/>
</dbReference>
<dbReference type="GO" id="GO:0005737">
    <property type="term" value="C:cytoplasm"/>
    <property type="evidence" value="ECO:0007669"/>
    <property type="project" value="UniProtKB-SubCell"/>
</dbReference>
<comment type="catalytic activity">
    <reaction evidence="5">
        <text>7-aminomethyl-7-carbaguanine + 2 NADP(+) = 7-cyano-7-carbaguanine + 2 NADPH + 3 H(+)</text>
        <dbReference type="Rhea" id="RHEA:13409"/>
        <dbReference type="ChEBI" id="CHEBI:15378"/>
        <dbReference type="ChEBI" id="CHEBI:45075"/>
        <dbReference type="ChEBI" id="CHEBI:57783"/>
        <dbReference type="ChEBI" id="CHEBI:58349"/>
        <dbReference type="ChEBI" id="CHEBI:58703"/>
        <dbReference type="EC" id="1.7.1.13"/>
    </reaction>
</comment>
<keyword evidence="4 5" id="KW-0560">Oxidoreductase</keyword>
<dbReference type="AlphaFoldDB" id="A0A1F6NYU9"/>
<keyword evidence="3 5" id="KW-0521">NADP</keyword>
<keyword evidence="2 5" id="KW-0671">Queuosine biosynthesis</keyword>
<comment type="subcellular location">
    <subcellularLocation>
        <location evidence="5">Cytoplasm</location>
    </subcellularLocation>
</comment>
<reference evidence="6 7" key="1">
    <citation type="journal article" date="2016" name="Nat. Commun.">
        <title>Thousands of microbial genomes shed light on interconnected biogeochemical processes in an aquifer system.</title>
        <authorList>
            <person name="Anantharaman K."/>
            <person name="Brown C.T."/>
            <person name="Hug L.A."/>
            <person name="Sharon I."/>
            <person name="Castelle C.J."/>
            <person name="Probst A.J."/>
            <person name="Thomas B.C."/>
            <person name="Singh A."/>
            <person name="Wilkins M.J."/>
            <person name="Karaoz U."/>
            <person name="Brodie E.L."/>
            <person name="Williams K.H."/>
            <person name="Hubbard S.S."/>
            <person name="Banfield J.F."/>
        </authorList>
    </citation>
    <scope>NUCLEOTIDE SEQUENCE [LARGE SCALE GENOMIC DNA]</scope>
</reference>
<dbReference type="UniPathway" id="UPA00392"/>
<feature type="binding site" evidence="5">
    <location>
        <begin position="72"/>
        <end position="74"/>
    </location>
    <ligand>
        <name>substrate</name>
    </ligand>
</feature>
<dbReference type="NCBIfam" id="TIGR03139">
    <property type="entry name" value="QueF-II"/>
    <property type="match status" value="1"/>
</dbReference>
<sequence length="132" mass="15004">MPTNKEDLEKLTKLGKGSNLKAERSLDVFPNHAGANLEVELHCTEFTCRCPLTHQPDFAEILITYTPDKYVVESKSMKLYLETFRDVGVFHEHLAVDIGNDFVKFVKPKKCEVEVMFNTRGGIAISAKWKSK</sequence>
<dbReference type="EMBL" id="MFRC01000058">
    <property type="protein sequence ID" value="OGH88903.1"/>
    <property type="molecule type" value="Genomic_DNA"/>
</dbReference>
<evidence type="ECO:0000256" key="2">
    <source>
        <dbReference type="ARBA" id="ARBA00022785"/>
    </source>
</evidence>
<evidence type="ECO:0000313" key="6">
    <source>
        <dbReference type="EMBL" id="OGH88903.1"/>
    </source>
</evidence>
<dbReference type="SUPFAM" id="SSF55620">
    <property type="entry name" value="Tetrahydrobiopterin biosynthesis enzymes-like"/>
    <property type="match status" value="1"/>
</dbReference>
<dbReference type="GO" id="GO:0033739">
    <property type="term" value="F:preQ1 synthase activity"/>
    <property type="evidence" value="ECO:0007669"/>
    <property type="project" value="UniProtKB-UniRule"/>
</dbReference>
<dbReference type="Pfam" id="PF14489">
    <property type="entry name" value="QueF"/>
    <property type="match status" value="1"/>
</dbReference>
<protein>
    <recommendedName>
        <fullName evidence="5">NADPH-dependent 7-cyano-7-deazaguanine reductase</fullName>
        <ecNumber evidence="5">1.7.1.13</ecNumber>
    </recommendedName>
    <alternativeName>
        <fullName evidence="5">7-cyano-7-carbaguanine reductase</fullName>
    </alternativeName>
    <alternativeName>
        <fullName evidence="5">NADPH-dependent nitrile oxidoreductase</fullName>
    </alternativeName>
    <alternativeName>
        <fullName evidence="5">PreQ(0) reductase</fullName>
    </alternativeName>
</protein>
<comment type="pathway">
    <text evidence="5">tRNA modification; tRNA-queuosine biosynthesis.</text>
</comment>
<dbReference type="InterPro" id="IPR016856">
    <property type="entry name" value="QueF_type1"/>
</dbReference>
<feature type="active site" description="Thioimide intermediate" evidence="5">
    <location>
        <position position="50"/>
    </location>
</feature>
<organism evidence="6 7">
    <name type="scientific">Candidatus Magasanikbacteria bacterium RIFOXYD2_FULL_36_9</name>
    <dbReference type="NCBI Taxonomy" id="1798707"/>
    <lineage>
        <taxon>Bacteria</taxon>
        <taxon>Candidatus Magasanikiibacteriota</taxon>
    </lineage>
</organism>
<feature type="binding site" evidence="5">
    <location>
        <begin position="91"/>
        <end position="92"/>
    </location>
    <ligand>
        <name>substrate</name>
    </ligand>
</feature>
<dbReference type="Gene3D" id="3.30.1130.10">
    <property type="match status" value="1"/>
</dbReference>
<dbReference type="GO" id="GO:0008616">
    <property type="term" value="P:tRNA queuosine(34) biosynthetic process"/>
    <property type="evidence" value="ECO:0007669"/>
    <property type="project" value="UniProtKB-UniRule"/>
</dbReference>
<dbReference type="InterPro" id="IPR050084">
    <property type="entry name" value="NADPH_dep_7-cyano-7-deazaG_red"/>
</dbReference>
<comment type="similarity">
    <text evidence="5">Belongs to the GTP cyclohydrolase I family. QueF type 1 subfamily.</text>
</comment>
<keyword evidence="1 5" id="KW-0963">Cytoplasm</keyword>
<proteinExistence type="inferred from homology"/>
<comment type="function">
    <text evidence="5">Catalyzes the NADPH-dependent reduction of 7-cyano-7-deazaguanine (preQ0) to 7-aminomethyl-7-deazaguanine (preQ1).</text>
</comment>
<dbReference type="Proteomes" id="UP000178490">
    <property type="component" value="Unassembled WGS sequence"/>
</dbReference>
<name>A0A1F6NYU9_9BACT</name>
<evidence type="ECO:0000256" key="4">
    <source>
        <dbReference type="ARBA" id="ARBA00023002"/>
    </source>
</evidence>
<evidence type="ECO:0000256" key="1">
    <source>
        <dbReference type="ARBA" id="ARBA00022490"/>
    </source>
</evidence>
<dbReference type="PIRSF" id="PIRSF027377">
    <property type="entry name" value="Nitrile_oxidored_QueF"/>
    <property type="match status" value="1"/>
</dbReference>
<dbReference type="PANTHER" id="PTHR34354:SF1">
    <property type="entry name" value="NADPH-DEPENDENT 7-CYANO-7-DEAZAGUANINE REDUCTASE"/>
    <property type="match status" value="1"/>
</dbReference>
<dbReference type="InterPro" id="IPR043133">
    <property type="entry name" value="GTP-CH-I_C/QueF"/>
</dbReference>
<dbReference type="EC" id="1.7.1.13" evidence="5"/>
<comment type="caution">
    <text evidence="6">The sequence shown here is derived from an EMBL/GenBank/DDBJ whole genome shotgun (WGS) entry which is preliminary data.</text>
</comment>
<dbReference type="HAMAP" id="MF_00818">
    <property type="entry name" value="QueF_type1"/>
    <property type="match status" value="1"/>
</dbReference>
<dbReference type="InterPro" id="IPR029500">
    <property type="entry name" value="QueF"/>
</dbReference>
<accession>A0A1F6NYU9</accession>
<gene>
    <name evidence="5" type="primary">queF</name>
    <name evidence="6" type="ORF">A2537_01915</name>
</gene>
<evidence type="ECO:0000256" key="3">
    <source>
        <dbReference type="ARBA" id="ARBA00022857"/>
    </source>
</evidence>